<keyword evidence="3" id="KW-1185">Reference proteome</keyword>
<evidence type="ECO:0000313" key="3">
    <source>
        <dbReference type="Proteomes" id="UP001291623"/>
    </source>
</evidence>
<dbReference type="PANTHER" id="PTHR34778:SF6">
    <property type="entry name" value="SHUGOSHIN C-TERMINAL DOMAIN-CONTAINING PROTEIN"/>
    <property type="match status" value="1"/>
</dbReference>
<name>A0AAE1SCF7_9SOLA</name>
<comment type="caution">
    <text evidence="2">The sequence shown here is derived from an EMBL/GenBank/DDBJ whole genome shotgun (WGS) entry which is preliminary data.</text>
</comment>
<feature type="coiled-coil region" evidence="1">
    <location>
        <begin position="37"/>
        <end position="71"/>
    </location>
</feature>
<proteinExistence type="predicted"/>
<evidence type="ECO:0000313" key="2">
    <source>
        <dbReference type="EMBL" id="KAK4367485.1"/>
    </source>
</evidence>
<dbReference type="EMBL" id="JAVYJV010000006">
    <property type="protein sequence ID" value="KAK4367485.1"/>
    <property type="molecule type" value="Genomic_DNA"/>
</dbReference>
<gene>
    <name evidence="2" type="ORF">RND71_011277</name>
</gene>
<dbReference type="AlphaFoldDB" id="A0AAE1SCF7"/>
<organism evidence="2 3">
    <name type="scientific">Anisodus tanguticus</name>
    <dbReference type="NCBI Taxonomy" id="243964"/>
    <lineage>
        <taxon>Eukaryota</taxon>
        <taxon>Viridiplantae</taxon>
        <taxon>Streptophyta</taxon>
        <taxon>Embryophyta</taxon>
        <taxon>Tracheophyta</taxon>
        <taxon>Spermatophyta</taxon>
        <taxon>Magnoliopsida</taxon>
        <taxon>eudicotyledons</taxon>
        <taxon>Gunneridae</taxon>
        <taxon>Pentapetalae</taxon>
        <taxon>asterids</taxon>
        <taxon>lamiids</taxon>
        <taxon>Solanales</taxon>
        <taxon>Solanaceae</taxon>
        <taxon>Solanoideae</taxon>
        <taxon>Hyoscyameae</taxon>
        <taxon>Anisodus</taxon>
    </lineage>
</organism>
<evidence type="ECO:0000256" key="1">
    <source>
        <dbReference type="SAM" id="Coils"/>
    </source>
</evidence>
<sequence>MPTKGRAETFGEIIVIHTFLSIGLYSGKCFYLNDMTTTEAESLSQNQQRRIDELEAQLNEAEGLIIDLRAELHDVHEH</sequence>
<protein>
    <submittedName>
        <fullName evidence="2">Uncharacterized protein</fullName>
    </submittedName>
</protein>
<keyword evidence="1" id="KW-0175">Coiled coil</keyword>
<dbReference type="Proteomes" id="UP001291623">
    <property type="component" value="Unassembled WGS sequence"/>
</dbReference>
<reference evidence="2" key="1">
    <citation type="submission" date="2023-12" db="EMBL/GenBank/DDBJ databases">
        <title>Genome assembly of Anisodus tanguticus.</title>
        <authorList>
            <person name="Wang Y.-J."/>
        </authorList>
    </citation>
    <scope>NUCLEOTIDE SEQUENCE</scope>
    <source>
        <strain evidence="2">KB-2021</strain>
        <tissue evidence="2">Leaf</tissue>
    </source>
</reference>
<dbReference type="PANTHER" id="PTHR34778">
    <property type="entry name" value="OS02G0580700 PROTEIN"/>
    <property type="match status" value="1"/>
</dbReference>
<accession>A0AAE1SCF7</accession>